<dbReference type="CDD" id="cd14668">
    <property type="entry name" value="mlta_B"/>
    <property type="match status" value="1"/>
</dbReference>
<evidence type="ECO:0000259" key="6">
    <source>
        <dbReference type="SMART" id="SM00925"/>
    </source>
</evidence>
<evidence type="ECO:0000256" key="3">
    <source>
        <dbReference type="ARBA" id="ARBA00023239"/>
    </source>
</evidence>
<dbReference type="EMBL" id="JANCLU010000007">
    <property type="protein sequence ID" value="MCP8938646.1"/>
    <property type="molecule type" value="Genomic_DNA"/>
</dbReference>
<keyword evidence="3" id="KW-0456">Lyase</keyword>
<dbReference type="RefSeq" id="WP_254740784.1">
    <property type="nucleotide sequence ID" value="NZ_JANCLU010000007.1"/>
</dbReference>
<dbReference type="PANTHER" id="PTHR30124">
    <property type="entry name" value="MEMBRANE-BOUND LYTIC MUREIN TRANSGLYCOSYLASE A"/>
    <property type="match status" value="1"/>
</dbReference>
<evidence type="ECO:0000313" key="8">
    <source>
        <dbReference type="Proteomes" id="UP001205890"/>
    </source>
</evidence>
<evidence type="ECO:0000256" key="1">
    <source>
        <dbReference type="ARBA" id="ARBA00001420"/>
    </source>
</evidence>
<comment type="caution">
    <text evidence="7">The sequence shown here is derived from an EMBL/GenBank/DDBJ whole genome shotgun (WGS) entry which is preliminary data.</text>
</comment>
<evidence type="ECO:0000313" key="7">
    <source>
        <dbReference type="EMBL" id="MCP8938646.1"/>
    </source>
</evidence>
<reference evidence="7 8" key="1">
    <citation type="submission" date="2022-07" db="EMBL/GenBank/DDBJ databases">
        <authorList>
            <person name="Li W.-J."/>
            <person name="Deng Q.-Q."/>
        </authorList>
    </citation>
    <scope>NUCLEOTIDE SEQUENCE [LARGE SCALE GENOMIC DNA]</scope>
    <source>
        <strain evidence="7 8">SYSU M60028</strain>
    </source>
</reference>
<dbReference type="InterPro" id="IPR005300">
    <property type="entry name" value="MltA_B"/>
</dbReference>
<dbReference type="PANTHER" id="PTHR30124:SF0">
    <property type="entry name" value="MEMBRANE-BOUND LYTIC MUREIN TRANSGLYCOSYLASE A"/>
    <property type="match status" value="1"/>
</dbReference>
<feature type="domain" description="Lytic transglycosylase MltA" evidence="6">
    <location>
        <begin position="109"/>
        <end position="266"/>
    </location>
</feature>
<keyword evidence="8" id="KW-1185">Reference proteome</keyword>
<dbReference type="InterPro" id="IPR036908">
    <property type="entry name" value="RlpA-like_sf"/>
</dbReference>
<sequence length="372" mass="39744">MTASSQIAPPRPGPGGSRLEPVAFEALRGWALDDHEAALAAFLRTCPGLVADAPALRPGLPTPEALRAVCRRALAGPGPARAFFEREFQAFRIVPDEGRGFLTGYYEPEMEARTGPSPEFPVPVLGRPDDLVTFPPGETPPGLDPSLAAARRTQAGLEPFPDRAAIQDGALAGRGLALFYVRDEVELFLAQVQGSARVRLADGRVERLVYAGRNGHPYTSIGRVIVAEGHMALEDMTLDRLKAWLRAHPAEARRIMRLNRSYIFFARGEGMDPAHGPIGAASAPLSPLRSIAVDRNLWPYGLPFFVSVALPVTLGVTEPFQALAIAQDTGSAILGPARADLFIGSGEAAGARAGLVRQAMDLTVLLPRETTP</sequence>
<gene>
    <name evidence="7" type="ORF">NK718_08985</name>
</gene>
<dbReference type="InterPro" id="IPR026044">
    <property type="entry name" value="MltA"/>
</dbReference>
<dbReference type="Pfam" id="PF06725">
    <property type="entry name" value="3D"/>
    <property type="match status" value="1"/>
</dbReference>
<dbReference type="PIRSF" id="PIRSF019422">
    <property type="entry name" value="MltA"/>
    <property type="match status" value="1"/>
</dbReference>
<organism evidence="7 8">
    <name type="scientific">Alsobacter ponti</name>
    <dbReference type="NCBI Taxonomy" id="2962936"/>
    <lineage>
        <taxon>Bacteria</taxon>
        <taxon>Pseudomonadati</taxon>
        <taxon>Pseudomonadota</taxon>
        <taxon>Alphaproteobacteria</taxon>
        <taxon>Hyphomicrobiales</taxon>
        <taxon>Alsobacteraceae</taxon>
        <taxon>Alsobacter</taxon>
    </lineage>
</organism>
<protein>
    <recommendedName>
        <fullName evidence="2">peptidoglycan lytic exotransglycosylase</fullName>
        <ecNumber evidence="2">4.2.2.n1</ecNumber>
    </recommendedName>
    <alternativeName>
        <fullName evidence="5">Murein hydrolase A</fullName>
    </alternativeName>
</protein>
<dbReference type="Proteomes" id="UP001205890">
    <property type="component" value="Unassembled WGS sequence"/>
</dbReference>
<dbReference type="InterPro" id="IPR010611">
    <property type="entry name" value="3D_dom"/>
</dbReference>
<dbReference type="EC" id="4.2.2.n1" evidence="2"/>
<keyword evidence="4" id="KW-0961">Cell wall biogenesis/degradation</keyword>
<dbReference type="SUPFAM" id="SSF50685">
    <property type="entry name" value="Barwin-like endoglucanases"/>
    <property type="match status" value="1"/>
</dbReference>
<dbReference type="CDD" id="cd14485">
    <property type="entry name" value="mltA_like_LT_A"/>
    <property type="match status" value="1"/>
</dbReference>
<dbReference type="Pfam" id="PF03562">
    <property type="entry name" value="MltA"/>
    <property type="match status" value="1"/>
</dbReference>
<name>A0ABT1LCH9_9HYPH</name>
<accession>A0ABT1LCH9</accession>
<dbReference type="Gene3D" id="2.40.40.10">
    <property type="entry name" value="RlpA-like domain"/>
    <property type="match status" value="1"/>
</dbReference>
<evidence type="ECO:0000256" key="2">
    <source>
        <dbReference type="ARBA" id="ARBA00012587"/>
    </source>
</evidence>
<dbReference type="Gene3D" id="2.40.240.50">
    <property type="entry name" value="Barwin-like endoglucanases"/>
    <property type="match status" value="1"/>
</dbReference>
<comment type="catalytic activity">
    <reaction evidence="1">
        <text>Exolytic cleavage of the (1-&gt;4)-beta-glycosidic linkage between N-acetylmuramic acid (MurNAc) and N-acetylglucosamine (GlcNAc) residues in peptidoglycan, from either the reducing or the non-reducing ends of the peptidoglycan chains, with concomitant formation of a 1,6-anhydrobond in the MurNAc residue.</text>
        <dbReference type="EC" id="4.2.2.n1"/>
    </reaction>
</comment>
<evidence type="ECO:0000256" key="5">
    <source>
        <dbReference type="ARBA" id="ARBA00030918"/>
    </source>
</evidence>
<evidence type="ECO:0000256" key="4">
    <source>
        <dbReference type="ARBA" id="ARBA00023316"/>
    </source>
</evidence>
<dbReference type="SMART" id="SM00925">
    <property type="entry name" value="MltA"/>
    <property type="match status" value="1"/>
</dbReference>
<proteinExistence type="predicted"/>